<evidence type="ECO:0000313" key="2">
    <source>
        <dbReference type="EMBL" id="KAH9491322.1"/>
    </source>
</evidence>
<organism evidence="2 3">
    <name type="scientific">Dermatophagoides farinae</name>
    <name type="common">American house dust mite</name>
    <dbReference type="NCBI Taxonomy" id="6954"/>
    <lineage>
        <taxon>Eukaryota</taxon>
        <taxon>Metazoa</taxon>
        <taxon>Ecdysozoa</taxon>
        <taxon>Arthropoda</taxon>
        <taxon>Chelicerata</taxon>
        <taxon>Arachnida</taxon>
        <taxon>Acari</taxon>
        <taxon>Acariformes</taxon>
        <taxon>Sarcoptiformes</taxon>
        <taxon>Astigmata</taxon>
        <taxon>Psoroptidia</taxon>
        <taxon>Analgoidea</taxon>
        <taxon>Pyroglyphidae</taxon>
        <taxon>Dermatophagoidinae</taxon>
        <taxon>Dermatophagoides</taxon>
    </lineage>
</organism>
<dbReference type="EMBL" id="ASGP02000009">
    <property type="protein sequence ID" value="KAH9491322.1"/>
    <property type="molecule type" value="Genomic_DNA"/>
</dbReference>
<keyword evidence="3" id="KW-1185">Reference proteome</keyword>
<gene>
    <name evidence="2" type="ORF">DERF_016050</name>
</gene>
<accession>A0A922KYG3</accession>
<evidence type="ECO:0000256" key="1">
    <source>
        <dbReference type="SAM" id="Phobius"/>
    </source>
</evidence>
<keyword evidence="1" id="KW-0812">Transmembrane</keyword>
<reference evidence="2" key="1">
    <citation type="submission" date="2013-05" db="EMBL/GenBank/DDBJ databases">
        <authorList>
            <person name="Yim A.K.Y."/>
            <person name="Chan T.F."/>
            <person name="Ji K.M."/>
            <person name="Liu X.Y."/>
            <person name="Zhou J.W."/>
            <person name="Li R.Q."/>
            <person name="Yang K.Y."/>
            <person name="Li J."/>
            <person name="Li M."/>
            <person name="Law P.T.W."/>
            <person name="Wu Y.L."/>
            <person name="Cai Z.L."/>
            <person name="Qin H."/>
            <person name="Bao Y."/>
            <person name="Leung R.K.K."/>
            <person name="Ng P.K.S."/>
            <person name="Zou J."/>
            <person name="Zhong X.J."/>
            <person name="Ran P.X."/>
            <person name="Zhong N.S."/>
            <person name="Liu Z.G."/>
            <person name="Tsui S.K.W."/>
        </authorList>
    </citation>
    <scope>NUCLEOTIDE SEQUENCE</scope>
    <source>
        <strain evidence="2">Derf</strain>
        <tissue evidence="2">Whole organism</tissue>
    </source>
</reference>
<feature type="transmembrane region" description="Helical" evidence="1">
    <location>
        <begin position="119"/>
        <end position="149"/>
    </location>
</feature>
<dbReference type="OrthoDB" id="10605589at2759"/>
<evidence type="ECO:0000313" key="3">
    <source>
        <dbReference type="Proteomes" id="UP000790347"/>
    </source>
</evidence>
<keyword evidence="1" id="KW-0472">Membrane</keyword>
<keyword evidence="1" id="KW-1133">Transmembrane helix</keyword>
<protein>
    <submittedName>
        <fullName evidence="2">Uncharacterized protein</fullName>
    </submittedName>
</protein>
<reference evidence="2" key="2">
    <citation type="journal article" date="2022" name="Res Sq">
        <title>Comparative Genomics Reveals Insights into the Divergent Evolution of Astigmatic Mites and Household Pest Adaptations.</title>
        <authorList>
            <person name="Xiong Q."/>
            <person name="Wan A.T.-Y."/>
            <person name="Liu X.-Y."/>
            <person name="Fung C.S.-H."/>
            <person name="Xiao X."/>
            <person name="Malainual N."/>
            <person name="Hou J."/>
            <person name="Wang L."/>
            <person name="Wang M."/>
            <person name="Yang K."/>
            <person name="Cui Y."/>
            <person name="Leung E."/>
            <person name="Nong W."/>
            <person name="Shin S.-K."/>
            <person name="Au S."/>
            <person name="Jeong K.Y."/>
            <person name="Chew F.T."/>
            <person name="Hui J."/>
            <person name="Leung T.F."/>
            <person name="Tungtrongchitr A."/>
            <person name="Zhong N."/>
            <person name="Liu Z."/>
            <person name="Tsui S."/>
        </authorList>
    </citation>
    <scope>NUCLEOTIDE SEQUENCE</scope>
    <source>
        <strain evidence="2">Derf</strain>
        <tissue evidence="2">Whole organism</tissue>
    </source>
</reference>
<proteinExistence type="predicted"/>
<sequence length="219" mass="25357">MFTSSMFVCSLVIIIIIIVTTLIRPSQQGIFDTFTGAFDLYDGMQCSLHIIEEYLDIYNRPMCCLFWKVKQILGHIATKKCETPENIHNILSGQTLKNYVDFSRMDCSKYPENSPQCDYLWLFVMFITFGQIFLLITFILTTIILYWLLRRSRRFNHHITTPPSSSSSSSLSPFYGYKSDYDYETSTSTLSSESIENFNNNDQNDNPNGWNSVTKLLTL</sequence>
<comment type="caution">
    <text evidence="2">The sequence shown here is derived from an EMBL/GenBank/DDBJ whole genome shotgun (WGS) entry which is preliminary data.</text>
</comment>
<dbReference type="AlphaFoldDB" id="A0A922KYG3"/>
<feature type="transmembrane region" description="Helical" evidence="1">
    <location>
        <begin position="7"/>
        <end position="24"/>
    </location>
</feature>
<name>A0A922KYG3_DERFA</name>
<dbReference type="Proteomes" id="UP000790347">
    <property type="component" value="Unassembled WGS sequence"/>
</dbReference>